<name>A0A2K0UHS1_GIBNY</name>
<protein>
    <submittedName>
        <fullName evidence="2">Uncharacterized protein</fullName>
    </submittedName>
</protein>
<keyword evidence="1" id="KW-0175">Coiled coil</keyword>
<evidence type="ECO:0000313" key="3">
    <source>
        <dbReference type="Proteomes" id="UP000236664"/>
    </source>
</evidence>
<dbReference type="OrthoDB" id="5324651at2759"/>
<sequence>MDPTVIAELDDQIIYQATKDIFIGQKAKFRKLGPVKKSIGSHLRKGSLIRQLVTQYGADAIHQPVLKLLSDRVYESISIASERFPDLFEPSTAQTAARNFLEAEAAKSEQAALEDIIQTQWADSQGALEWAEVTAALHDASNSITESEAGSLSLFPVYLPFPIEHMLMEKLQKTLELACFDFGTRALPDIMRKRGWECPESVELNRWTELFGREGSMRGKIDKDLPKELLRLERFLTDAERLAGILEDTVHAKAISQLRSDAQSALMELTRNKQFIQRQLERAQEEIAKKRAKLDQEEQEVLRCIAKEDKKYRMLAGDRLQNALELMGGPKIATDKEGAVLDGSNGMEENIFYADDSDVDYADQFEDCDETWIP</sequence>
<organism evidence="2 3">
    <name type="scientific">Gibberella nygamai</name>
    <name type="common">Bean root rot disease fungus</name>
    <name type="synonym">Fusarium nygamai</name>
    <dbReference type="NCBI Taxonomy" id="42673"/>
    <lineage>
        <taxon>Eukaryota</taxon>
        <taxon>Fungi</taxon>
        <taxon>Dikarya</taxon>
        <taxon>Ascomycota</taxon>
        <taxon>Pezizomycotina</taxon>
        <taxon>Sordariomycetes</taxon>
        <taxon>Hypocreomycetidae</taxon>
        <taxon>Hypocreales</taxon>
        <taxon>Nectriaceae</taxon>
        <taxon>Fusarium</taxon>
        <taxon>Fusarium fujikuroi species complex</taxon>
    </lineage>
</organism>
<proteinExistence type="predicted"/>
<dbReference type="STRING" id="42673.A0A2K0UHS1"/>
<comment type="caution">
    <text evidence="2">The sequence shown here is derived from an EMBL/GenBank/DDBJ whole genome shotgun (WGS) entry which is preliminary data.</text>
</comment>
<dbReference type="Proteomes" id="UP000236664">
    <property type="component" value="Unassembled WGS sequence"/>
</dbReference>
<evidence type="ECO:0000256" key="1">
    <source>
        <dbReference type="SAM" id="Coils"/>
    </source>
</evidence>
<reference evidence="2 3" key="1">
    <citation type="submission" date="2017-06" db="EMBL/GenBank/DDBJ databases">
        <title>Genome of Fusarium nygamai isolate CS10214.</title>
        <authorList>
            <person name="Gardiner D.M."/>
            <person name="Obanor F."/>
            <person name="Kazan K."/>
        </authorList>
    </citation>
    <scope>NUCLEOTIDE SEQUENCE [LARGE SCALE GENOMIC DNA]</scope>
    <source>
        <strain evidence="2 3">CS10214</strain>
    </source>
</reference>
<dbReference type="AlphaFoldDB" id="A0A2K0UHS1"/>
<accession>A0A2K0UHS1</accession>
<dbReference type="EMBL" id="MTQA01000501">
    <property type="protein sequence ID" value="PNP57309.1"/>
    <property type="molecule type" value="Genomic_DNA"/>
</dbReference>
<keyword evidence="3" id="KW-1185">Reference proteome</keyword>
<evidence type="ECO:0000313" key="2">
    <source>
        <dbReference type="EMBL" id="PNP57309.1"/>
    </source>
</evidence>
<feature type="coiled-coil region" evidence="1">
    <location>
        <begin position="259"/>
        <end position="300"/>
    </location>
</feature>
<gene>
    <name evidence="2" type="ORF">FNYG_15242</name>
</gene>